<evidence type="ECO:0008006" key="10">
    <source>
        <dbReference type="Google" id="ProtNLM"/>
    </source>
</evidence>
<dbReference type="GO" id="GO:0050660">
    <property type="term" value="F:flavin adenine dinucleotide binding"/>
    <property type="evidence" value="ECO:0007669"/>
    <property type="project" value="InterPro"/>
</dbReference>
<evidence type="ECO:0000256" key="1">
    <source>
        <dbReference type="ARBA" id="ARBA00001974"/>
    </source>
</evidence>
<dbReference type="Proteomes" id="UP000576821">
    <property type="component" value="Unassembled WGS sequence"/>
</dbReference>
<dbReference type="GO" id="GO:0003995">
    <property type="term" value="F:acyl-CoA dehydrogenase activity"/>
    <property type="evidence" value="ECO:0007669"/>
    <property type="project" value="TreeGrafter"/>
</dbReference>
<feature type="domain" description="Acyl-CoA dehydrogenase/oxidase N-terminal" evidence="7">
    <location>
        <begin position="6"/>
        <end position="104"/>
    </location>
</feature>
<protein>
    <recommendedName>
        <fullName evidence="10">Acyl-CoA dehydrogenase</fullName>
    </recommendedName>
</protein>
<evidence type="ECO:0000256" key="3">
    <source>
        <dbReference type="ARBA" id="ARBA00022630"/>
    </source>
</evidence>
<evidence type="ECO:0000313" key="8">
    <source>
        <dbReference type="EMBL" id="NIJ17790.1"/>
    </source>
</evidence>
<dbReference type="InterPro" id="IPR037069">
    <property type="entry name" value="AcylCoA_DH/ox_N_sf"/>
</dbReference>
<dbReference type="Pfam" id="PF00441">
    <property type="entry name" value="Acyl-CoA_dh_1"/>
    <property type="match status" value="1"/>
</dbReference>
<dbReference type="CDD" id="cd00567">
    <property type="entry name" value="ACAD"/>
    <property type="match status" value="1"/>
</dbReference>
<dbReference type="EMBL" id="JAASQR010000004">
    <property type="protein sequence ID" value="NIJ17790.1"/>
    <property type="molecule type" value="Genomic_DNA"/>
</dbReference>
<comment type="caution">
    <text evidence="8">The sequence shown here is derived from an EMBL/GenBank/DDBJ whole genome shotgun (WGS) entry which is preliminary data.</text>
</comment>
<dbReference type="InterPro" id="IPR046373">
    <property type="entry name" value="Acyl-CoA_Oxase/DH_mid-dom_sf"/>
</dbReference>
<dbReference type="Gene3D" id="1.20.140.10">
    <property type="entry name" value="Butyryl-CoA Dehydrogenase, subunit A, domain 3"/>
    <property type="match status" value="1"/>
</dbReference>
<evidence type="ECO:0000313" key="9">
    <source>
        <dbReference type="Proteomes" id="UP000576821"/>
    </source>
</evidence>
<evidence type="ECO:0000259" key="7">
    <source>
        <dbReference type="Pfam" id="PF02771"/>
    </source>
</evidence>
<gene>
    <name evidence="8" type="ORF">FHS54_002790</name>
</gene>
<dbReference type="InterPro" id="IPR036250">
    <property type="entry name" value="AcylCo_DH-like_C"/>
</dbReference>
<comment type="cofactor">
    <cofactor evidence="1">
        <name>FAD</name>
        <dbReference type="ChEBI" id="CHEBI:57692"/>
    </cofactor>
</comment>
<dbReference type="PANTHER" id="PTHR43884:SF20">
    <property type="entry name" value="ACYL-COA DEHYDROGENASE FADE28"/>
    <property type="match status" value="1"/>
</dbReference>
<evidence type="ECO:0000256" key="5">
    <source>
        <dbReference type="ARBA" id="ARBA00023002"/>
    </source>
</evidence>
<dbReference type="Gene3D" id="2.40.110.10">
    <property type="entry name" value="Butyryl-CoA Dehydrogenase, subunit A, domain 2"/>
    <property type="match status" value="1"/>
</dbReference>
<evidence type="ECO:0000256" key="2">
    <source>
        <dbReference type="ARBA" id="ARBA00009347"/>
    </source>
</evidence>
<dbReference type="Pfam" id="PF02771">
    <property type="entry name" value="Acyl-CoA_dh_N"/>
    <property type="match status" value="1"/>
</dbReference>
<feature type="domain" description="Acyl-CoA dehydrogenase/oxidase C-terminal" evidence="6">
    <location>
        <begin position="228"/>
        <end position="352"/>
    </location>
</feature>
<dbReference type="Gene3D" id="1.10.540.10">
    <property type="entry name" value="Acyl-CoA dehydrogenase/oxidase, N-terminal domain"/>
    <property type="match status" value="1"/>
</dbReference>
<dbReference type="InterPro" id="IPR013786">
    <property type="entry name" value="AcylCoA_DH/ox_N"/>
</dbReference>
<sequence length="374" mass="40559">MDFNYTAEQDALRDSVKRFVEREYDWEKRFAIIRSAQGVAPDHWSAFAELGWLGAGLAEDAGGFGGSAVENALIAEELGRGLVTEPFAAHVLATQLLSAIGTDEALALLTELVMAEKRIAPALQEPNGRGDWRIVETHANPPESPPRLTGTKSLVDCAIYADSFMVSARNGKDTNLYLVNANETGVNLHPYRTLDNRHVCDIHLNNAPAQLLATGKHADQAIALAVDHAIVTLCGEALGIMDTALWTTRDYLKVRKQFGTAIGNFQILQHRMADMMIEVEMTRSALFHALGAMDGNDAARAAAVSAAKVQASTGGLFVGQQAIQLHGGIGVTEELNISHHYRRLFVIARQLGDADLHLARFAQATDRVKKADAD</sequence>
<evidence type="ECO:0000259" key="6">
    <source>
        <dbReference type="Pfam" id="PF00441"/>
    </source>
</evidence>
<dbReference type="InterPro" id="IPR009075">
    <property type="entry name" value="AcylCo_DH/oxidase_C"/>
</dbReference>
<dbReference type="PANTHER" id="PTHR43884">
    <property type="entry name" value="ACYL-COA DEHYDROGENASE"/>
    <property type="match status" value="1"/>
</dbReference>
<accession>A0A846MAX5</accession>
<dbReference type="SUPFAM" id="SSF56645">
    <property type="entry name" value="Acyl-CoA dehydrogenase NM domain-like"/>
    <property type="match status" value="1"/>
</dbReference>
<evidence type="ECO:0000256" key="4">
    <source>
        <dbReference type="ARBA" id="ARBA00022827"/>
    </source>
</evidence>
<dbReference type="RefSeq" id="WP_167304577.1">
    <property type="nucleotide sequence ID" value="NZ_JAASQR010000004.1"/>
</dbReference>
<dbReference type="SUPFAM" id="SSF47203">
    <property type="entry name" value="Acyl-CoA dehydrogenase C-terminal domain-like"/>
    <property type="match status" value="1"/>
</dbReference>
<dbReference type="InterPro" id="IPR009100">
    <property type="entry name" value="AcylCoA_DH/oxidase_NM_dom_sf"/>
</dbReference>
<keyword evidence="5" id="KW-0560">Oxidoreductase</keyword>
<keyword evidence="4" id="KW-0274">FAD</keyword>
<keyword evidence="9" id="KW-1185">Reference proteome</keyword>
<comment type="similarity">
    <text evidence="2">Belongs to the acyl-CoA dehydrogenase family.</text>
</comment>
<reference evidence="8 9" key="1">
    <citation type="submission" date="2020-03" db="EMBL/GenBank/DDBJ databases">
        <title>Genomic Encyclopedia of Type Strains, Phase IV (KMG-IV): sequencing the most valuable type-strain genomes for metagenomic binning, comparative biology and taxonomic classification.</title>
        <authorList>
            <person name="Goeker M."/>
        </authorList>
    </citation>
    <scope>NUCLEOTIDE SEQUENCE [LARGE SCALE GENOMIC DNA]</scope>
    <source>
        <strain evidence="8 9">DSM 21299</strain>
    </source>
</reference>
<name>A0A846MAX5_9SPHN</name>
<keyword evidence="3" id="KW-0285">Flavoprotein</keyword>
<organism evidence="8 9">
    <name type="scientific">Sphingobium vermicomposti</name>
    <dbReference type="NCBI Taxonomy" id="529005"/>
    <lineage>
        <taxon>Bacteria</taxon>
        <taxon>Pseudomonadati</taxon>
        <taxon>Pseudomonadota</taxon>
        <taxon>Alphaproteobacteria</taxon>
        <taxon>Sphingomonadales</taxon>
        <taxon>Sphingomonadaceae</taxon>
        <taxon>Sphingobium</taxon>
    </lineage>
</organism>
<proteinExistence type="inferred from homology"/>
<dbReference type="AlphaFoldDB" id="A0A846MAX5"/>